<dbReference type="PANTHER" id="PTHR35275:SF1">
    <property type="entry name" value="OS07G0585900 PROTEIN"/>
    <property type="match status" value="1"/>
</dbReference>
<evidence type="ECO:0000256" key="2">
    <source>
        <dbReference type="SAM" id="Phobius"/>
    </source>
</evidence>
<evidence type="ECO:0000313" key="4">
    <source>
        <dbReference type="Proteomes" id="UP000237105"/>
    </source>
</evidence>
<sequence>MLKLLVCGSPLHPSDDQDHDQDHQDQVPMSRSAGSSPSSTPKRSRKPAFCKSQNNKDKNPYATRGLDKFSALLADLEEKRQKIYAQTDGSEDISLVRFVYKNSNDLVPIVVKLKENNKEEKASKSSGTNNGDIVKEKQPTQNSEISHDKFPIETSVAVKEVKKPQGSEQSGNIAKKSFLSWKTVEFDRFRRPSYYLPVVVILILIFLAVFGRSVAILCTSIGWYVAPTLKDSSSRKRTAVKKKDYVKKLSERKMVTESVSSPRINNKSPRQHGPSEKLVK</sequence>
<proteinExistence type="predicted"/>
<feature type="compositionally biased region" description="Polar residues" evidence="1">
    <location>
        <begin position="257"/>
        <end position="268"/>
    </location>
</feature>
<feature type="region of interest" description="Disordered" evidence="1">
    <location>
        <begin position="117"/>
        <end position="146"/>
    </location>
</feature>
<feature type="region of interest" description="Disordered" evidence="1">
    <location>
        <begin position="1"/>
        <end position="65"/>
    </location>
</feature>
<dbReference type="InterPro" id="IPR045880">
    <property type="entry name" value="ZCF37"/>
</dbReference>
<evidence type="ECO:0000313" key="3">
    <source>
        <dbReference type="EMBL" id="PON72957.1"/>
    </source>
</evidence>
<reference evidence="4" key="1">
    <citation type="submission" date="2016-06" db="EMBL/GenBank/DDBJ databases">
        <title>Parallel loss of symbiosis genes in relatives of nitrogen-fixing non-legume Parasponia.</title>
        <authorList>
            <person name="Van Velzen R."/>
            <person name="Holmer R."/>
            <person name="Bu F."/>
            <person name="Rutten L."/>
            <person name="Van Zeijl A."/>
            <person name="Liu W."/>
            <person name="Santuari L."/>
            <person name="Cao Q."/>
            <person name="Sharma T."/>
            <person name="Shen D."/>
            <person name="Roswanjaya Y."/>
            <person name="Wardhani T."/>
            <person name="Kalhor M.S."/>
            <person name="Jansen J."/>
            <person name="Van den Hoogen J."/>
            <person name="Gungor B."/>
            <person name="Hartog M."/>
            <person name="Hontelez J."/>
            <person name="Verver J."/>
            <person name="Yang W.-C."/>
            <person name="Schijlen E."/>
            <person name="Repin R."/>
            <person name="Schilthuizen M."/>
            <person name="Schranz E."/>
            <person name="Heidstra R."/>
            <person name="Miyata K."/>
            <person name="Fedorova E."/>
            <person name="Kohlen W."/>
            <person name="Bisseling T."/>
            <person name="Smit S."/>
            <person name="Geurts R."/>
        </authorList>
    </citation>
    <scope>NUCLEOTIDE SEQUENCE [LARGE SCALE GENOMIC DNA]</scope>
    <source>
        <strain evidence="4">cv. WU1-14</strain>
    </source>
</reference>
<comment type="caution">
    <text evidence="3">The sequence shown here is derived from an EMBL/GenBank/DDBJ whole genome shotgun (WGS) entry which is preliminary data.</text>
</comment>
<dbReference type="AlphaFoldDB" id="A0A2P5DI15"/>
<keyword evidence="2" id="KW-0812">Transmembrane</keyword>
<keyword evidence="2" id="KW-1133">Transmembrane helix</keyword>
<evidence type="ECO:0000256" key="1">
    <source>
        <dbReference type="SAM" id="MobiDB-lite"/>
    </source>
</evidence>
<feature type="transmembrane region" description="Helical" evidence="2">
    <location>
        <begin position="194"/>
        <end position="226"/>
    </location>
</feature>
<feature type="region of interest" description="Disordered" evidence="1">
    <location>
        <begin position="253"/>
        <end position="280"/>
    </location>
</feature>
<dbReference type="EMBL" id="JXTB01000036">
    <property type="protein sequence ID" value="PON72957.1"/>
    <property type="molecule type" value="Genomic_DNA"/>
</dbReference>
<keyword evidence="4" id="KW-1185">Reference proteome</keyword>
<feature type="compositionally biased region" description="Low complexity" evidence="1">
    <location>
        <begin position="30"/>
        <end position="41"/>
    </location>
</feature>
<name>A0A2P5DI15_PARAD</name>
<protein>
    <submittedName>
        <fullName evidence="3">ZCF</fullName>
    </submittedName>
</protein>
<keyword evidence="2" id="KW-0472">Membrane</keyword>
<dbReference type="OrthoDB" id="1932497at2759"/>
<dbReference type="STRING" id="3476.A0A2P5DI15"/>
<accession>A0A2P5DI15</accession>
<dbReference type="Proteomes" id="UP000237105">
    <property type="component" value="Unassembled WGS sequence"/>
</dbReference>
<dbReference type="PANTHER" id="PTHR35275">
    <property type="entry name" value="ZCF37"/>
    <property type="match status" value="1"/>
</dbReference>
<organism evidence="3 4">
    <name type="scientific">Parasponia andersonii</name>
    <name type="common">Sponia andersonii</name>
    <dbReference type="NCBI Taxonomy" id="3476"/>
    <lineage>
        <taxon>Eukaryota</taxon>
        <taxon>Viridiplantae</taxon>
        <taxon>Streptophyta</taxon>
        <taxon>Embryophyta</taxon>
        <taxon>Tracheophyta</taxon>
        <taxon>Spermatophyta</taxon>
        <taxon>Magnoliopsida</taxon>
        <taxon>eudicotyledons</taxon>
        <taxon>Gunneridae</taxon>
        <taxon>Pentapetalae</taxon>
        <taxon>rosids</taxon>
        <taxon>fabids</taxon>
        <taxon>Rosales</taxon>
        <taxon>Cannabaceae</taxon>
        <taxon>Parasponia</taxon>
    </lineage>
</organism>
<gene>
    <name evidence="3" type="ORF">PanWU01x14_061070</name>
</gene>
<feature type="compositionally biased region" description="Basic and acidic residues" evidence="1">
    <location>
        <begin position="13"/>
        <end position="25"/>
    </location>
</feature>